<dbReference type="UniPathway" id="UPA00047">
    <property type="reaction ID" value="UER00058"/>
</dbReference>
<evidence type="ECO:0000256" key="12">
    <source>
        <dbReference type="ARBA" id="ARBA00022898"/>
    </source>
</evidence>
<dbReference type="InterPro" id="IPR050571">
    <property type="entry name" value="Class-IV_PLP-Dep_Aminotrnsfr"/>
</dbReference>
<comment type="catalytic activity">
    <reaction evidence="16 19">
        <text>L-leucine + 2-oxoglutarate = 4-methyl-2-oxopentanoate + L-glutamate</text>
        <dbReference type="Rhea" id="RHEA:18321"/>
        <dbReference type="ChEBI" id="CHEBI:16810"/>
        <dbReference type="ChEBI" id="CHEBI:17865"/>
        <dbReference type="ChEBI" id="CHEBI:29985"/>
        <dbReference type="ChEBI" id="CHEBI:57427"/>
        <dbReference type="EC" id="2.6.1.42"/>
    </reaction>
</comment>
<evidence type="ECO:0000256" key="16">
    <source>
        <dbReference type="ARBA" id="ARBA00049229"/>
    </source>
</evidence>
<dbReference type="Gene3D" id="3.30.470.10">
    <property type="match status" value="1"/>
</dbReference>
<evidence type="ECO:0000313" key="21">
    <source>
        <dbReference type="Proteomes" id="UP000014115"/>
    </source>
</evidence>
<reference evidence="20 21" key="1">
    <citation type="journal article" date="2012" name="J. Bacteriol.">
        <title>Genome Sequence of Idiomarina xiamenensis Type Strain 10-D-4.</title>
        <authorList>
            <person name="Lai Q."/>
            <person name="Wang L."/>
            <person name="Wang W."/>
            <person name="Shao Z."/>
        </authorList>
    </citation>
    <scope>NUCLEOTIDE SEQUENCE [LARGE SCALE GENOMIC DNA]</scope>
    <source>
        <strain evidence="20 21">10-D-4</strain>
    </source>
</reference>
<evidence type="ECO:0000256" key="11">
    <source>
        <dbReference type="ARBA" id="ARBA00022679"/>
    </source>
</evidence>
<evidence type="ECO:0000256" key="10">
    <source>
        <dbReference type="ARBA" id="ARBA00022605"/>
    </source>
</evidence>
<evidence type="ECO:0000256" key="15">
    <source>
        <dbReference type="ARBA" id="ARBA00048798"/>
    </source>
</evidence>
<dbReference type="InterPro" id="IPR036038">
    <property type="entry name" value="Aminotransferase-like"/>
</dbReference>
<dbReference type="InterPro" id="IPR043131">
    <property type="entry name" value="BCAT-like_N"/>
</dbReference>
<dbReference type="GO" id="GO:0009097">
    <property type="term" value="P:isoleucine biosynthetic process"/>
    <property type="evidence" value="ECO:0007669"/>
    <property type="project" value="UniProtKB-UniPathway"/>
</dbReference>
<dbReference type="GO" id="GO:0052656">
    <property type="term" value="F:L-isoleucine-2-oxoglutarate transaminase activity"/>
    <property type="evidence" value="ECO:0007669"/>
    <property type="project" value="RHEA"/>
</dbReference>
<dbReference type="UniPathway" id="UPA00048">
    <property type="reaction ID" value="UER00073"/>
</dbReference>
<dbReference type="GO" id="GO:0052654">
    <property type="term" value="F:L-leucine-2-oxoglutarate transaminase activity"/>
    <property type="evidence" value="ECO:0007669"/>
    <property type="project" value="RHEA"/>
</dbReference>
<comment type="catalytic activity">
    <reaction evidence="15 19">
        <text>L-isoleucine + 2-oxoglutarate = (S)-3-methyl-2-oxopentanoate + L-glutamate</text>
        <dbReference type="Rhea" id="RHEA:24801"/>
        <dbReference type="ChEBI" id="CHEBI:16810"/>
        <dbReference type="ChEBI" id="CHEBI:29985"/>
        <dbReference type="ChEBI" id="CHEBI:35146"/>
        <dbReference type="ChEBI" id="CHEBI:58045"/>
        <dbReference type="EC" id="2.6.1.42"/>
    </reaction>
</comment>
<evidence type="ECO:0000256" key="7">
    <source>
        <dbReference type="ARBA" id="ARBA00013053"/>
    </source>
</evidence>
<evidence type="ECO:0000256" key="3">
    <source>
        <dbReference type="ARBA" id="ARBA00004824"/>
    </source>
</evidence>
<comment type="caution">
    <text evidence="20">The sequence shown here is derived from an EMBL/GenBank/DDBJ whole genome shotgun (WGS) entry which is preliminary data.</text>
</comment>
<dbReference type="UniPathway" id="UPA00049">
    <property type="reaction ID" value="UER00062"/>
</dbReference>
<dbReference type="GO" id="GO:0005829">
    <property type="term" value="C:cytosol"/>
    <property type="evidence" value="ECO:0007669"/>
    <property type="project" value="TreeGrafter"/>
</dbReference>
<dbReference type="InterPro" id="IPR033939">
    <property type="entry name" value="BCAT_family"/>
</dbReference>
<dbReference type="PANTHER" id="PTHR42743:SF11">
    <property type="entry name" value="AMINODEOXYCHORISMATE LYASE"/>
    <property type="match status" value="1"/>
</dbReference>
<comment type="pathway">
    <text evidence="3 19">Amino-acid biosynthesis; L-isoleucine biosynthesis; L-isoleucine from 2-oxobutanoate: step 4/4.</text>
</comment>
<evidence type="ECO:0000256" key="8">
    <source>
        <dbReference type="ARBA" id="ARBA00018179"/>
    </source>
</evidence>
<keyword evidence="12 18" id="KW-0663">Pyridoxal phosphate</keyword>
<dbReference type="Proteomes" id="UP000014115">
    <property type="component" value="Unassembled WGS sequence"/>
</dbReference>
<keyword evidence="9 19" id="KW-0032">Aminotransferase</keyword>
<dbReference type="FunFam" id="3.20.10.10:FF:000001">
    <property type="entry name" value="Branched-chain-amino-acid aminotransferase"/>
    <property type="match status" value="1"/>
</dbReference>
<comment type="function">
    <text evidence="2 19">Acts on leucine, isoleucine and valine.</text>
</comment>
<evidence type="ECO:0000256" key="19">
    <source>
        <dbReference type="RuleBase" id="RU364094"/>
    </source>
</evidence>
<dbReference type="AlphaFoldDB" id="K2KPG4"/>
<dbReference type="GO" id="GO:0052655">
    <property type="term" value="F:L-valine-2-oxoglutarate transaminase activity"/>
    <property type="evidence" value="ECO:0007669"/>
    <property type="project" value="RHEA"/>
</dbReference>
<dbReference type="OrthoDB" id="21319at2"/>
<dbReference type="InterPro" id="IPR001544">
    <property type="entry name" value="Aminotrans_IV"/>
</dbReference>
<proteinExistence type="inferred from homology"/>
<organism evidence="20 21">
    <name type="scientific">Idiomarina xiamenensis 10-D-4</name>
    <dbReference type="NCBI Taxonomy" id="740709"/>
    <lineage>
        <taxon>Bacteria</taxon>
        <taxon>Pseudomonadati</taxon>
        <taxon>Pseudomonadota</taxon>
        <taxon>Gammaproteobacteria</taxon>
        <taxon>Alteromonadales</taxon>
        <taxon>Idiomarinaceae</taxon>
        <taxon>Idiomarina</taxon>
    </lineage>
</organism>
<dbReference type="eggNOG" id="COG0115">
    <property type="taxonomic scope" value="Bacteria"/>
</dbReference>
<evidence type="ECO:0000313" key="20">
    <source>
        <dbReference type="EMBL" id="EKE84309.1"/>
    </source>
</evidence>
<dbReference type="PROSITE" id="PS00770">
    <property type="entry name" value="AA_TRANSFER_CLASS_4"/>
    <property type="match status" value="1"/>
</dbReference>
<comment type="cofactor">
    <cofactor evidence="1 18">
        <name>pyridoxal 5'-phosphate</name>
        <dbReference type="ChEBI" id="CHEBI:597326"/>
    </cofactor>
</comment>
<dbReference type="GO" id="GO:0006532">
    <property type="term" value="P:aspartate biosynthetic process"/>
    <property type="evidence" value="ECO:0007669"/>
    <property type="project" value="TreeGrafter"/>
</dbReference>
<gene>
    <name evidence="19" type="primary">ilvE</name>
    <name evidence="20" type="ORF">A10D4_06456</name>
</gene>
<dbReference type="NCBIfam" id="NF005146">
    <property type="entry name" value="PRK06606.1"/>
    <property type="match status" value="1"/>
</dbReference>
<evidence type="ECO:0000256" key="14">
    <source>
        <dbReference type="ARBA" id="ARBA00048212"/>
    </source>
</evidence>
<dbReference type="InterPro" id="IPR005785">
    <property type="entry name" value="B_amino_transI"/>
</dbReference>
<dbReference type="GO" id="GO:0009099">
    <property type="term" value="P:L-valine biosynthetic process"/>
    <property type="evidence" value="ECO:0007669"/>
    <property type="project" value="UniProtKB-UniPathway"/>
</dbReference>
<dbReference type="STRING" id="740709.A10D4_06456"/>
<comment type="pathway">
    <text evidence="4 19">Amino-acid biosynthesis; L-valine biosynthesis; L-valine from pyruvate: step 4/4.</text>
</comment>
<keyword evidence="10 19" id="KW-0028">Amino-acid biosynthesis</keyword>
<dbReference type="NCBIfam" id="TIGR01122">
    <property type="entry name" value="ilvE_I"/>
    <property type="match status" value="1"/>
</dbReference>
<evidence type="ECO:0000256" key="1">
    <source>
        <dbReference type="ARBA" id="ARBA00001933"/>
    </source>
</evidence>
<keyword evidence="21" id="KW-1185">Reference proteome</keyword>
<evidence type="ECO:0000256" key="5">
    <source>
        <dbReference type="ARBA" id="ARBA00005072"/>
    </source>
</evidence>
<accession>K2KPG4</accession>
<comment type="pathway">
    <text evidence="5 19">Amino-acid biosynthesis; L-leucine biosynthesis; L-leucine from 3-methyl-2-oxobutanoate: step 4/4.</text>
</comment>
<protein>
    <recommendedName>
        <fullName evidence="8 19">Branched-chain-amino-acid aminotransferase</fullName>
        <shortName evidence="19">BCAT</shortName>
        <ecNumber evidence="7 19">2.6.1.42</ecNumber>
    </recommendedName>
</protein>
<evidence type="ECO:0000256" key="18">
    <source>
        <dbReference type="RuleBase" id="RU004516"/>
    </source>
</evidence>
<dbReference type="GO" id="GO:0009098">
    <property type="term" value="P:L-leucine biosynthetic process"/>
    <property type="evidence" value="ECO:0007669"/>
    <property type="project" value="UniProtKB-UniPathway"/>
</dbReference>
<comment type="catalytic activity">
    <reaction evidence="14 19">
        <text>L-valine + 2-oxoglutarate = 3-methyl-2-oxobutanoate + L-glutamate</text>
        <dbReference type="Rhea" id="RHEA:24813"/>
        <dbReference type="ChEBI" id="CHEBI:11851"/>
        <dbReference type="ChEBI" id="CHEBI:16810"/>
        <dbReference type="ChEBI" id="CHEBI:29985"/>
        <dbReference type="ChEBI" id="CHEBI:57762"/>
        <dbReference type="EC" id="2.6.1.42"/>
    </reaction>
</comment>
<name>K2KPG4_9GAMM</name>
<dbReference type="PATRIC" id="fig|740709.3.peg.1317"/>
<dbReference type="InterPro" id="IPR018300">
    <property type="entry name" value="Aminotrans_IV_CS"/>
</dbReference>
<evidence type="ECO:0000256" key="13">
    <source>
        <dbReference type="ARBA" id="ARBA00023304"/>
    </source>
</evidence>
<sequence length="310" mass="33921">MPALADTIWFNGQLIPWQQAQVHVMSHALHYGSSVFEGIRAYQTPQGPAILRLHDHIQRLYDSAKIYRMNLPFQPQQLVTACHQTLAANNLTNAYIRPLAFIGDVGLGLCPPVDAVCDMVVAAFPWRAYLGEDSAEQGVDVCVSSWQRLAANTMPTGAKAGGNYLSSQLISAEAKRHGYHEGIALDVHGRISEGAGENLFVVRNGALYTPPTTASILPGLTRDMVIKIAQQLGYTVHQESIARESLYLADELFMTGTAAEIVPVRSVDKISIGRGTRGPLTEAIQAAFFGLFDGSFSDRWGWLEPLQTER</sequence>
<dbReference type="CDD" id="cd01557">
    <property type="entry name" value="BCAT_beta_family"/>
    <property type="match status" value="1"/>
</dbReference>
<evidence type="ECO:0000256" key="17">
    <source>
        <dbReference type="RuleBase" id="RU004106"/>
    </source>
</evidence>
<dbReference type="SUPFAM" id="SSF56752">
    <property type="entry name" value="D-aminoacid aminotransferase-like PLP-dependent enzymes"/>
    <property type="match status" value="1"/>
</dbReference>
<keyword evidence="11 19" id="KW-0808">Transferase</keyword>
<dbReference type="PANTHER" id="PTHR42743">
    <property type="entry name" value="AMINO-ACID AMINOTRANSFERASE"/>
    <property type="match status" value="1"/>
</dbReference>
<keyword evidence="13 19" id="KW-0100">Branched-chain amino acid biosynthesis</keyword>
<evidence type="ECO:0000256" key="4">
    <source>
        <dbReference type="ARBA" id="ARBA00004931"/>
    </source>
</evidence>
<dbReference type="EMBL" id="AMRG01000006">
    <property type="protein sequence ID" value="EKE84309.1"/>
    <property type="molecule type" value="Genomic_DNA"/>
</dbReference>
<dbReference type="RefSeq" id="WP_008488458.1">
    <property type="nucleotide sequence ID" value="NZ_AMRG01000006.1"/>
</dbReference>
<dbReference type="InterPro" id="IPR043132">
    <property type="entry name" value="BCAT-like_C"/>
</dbReference>
<dbReference type="Gene3D" id="3.20.10.10">
    <property type="entry name" value="D-amino Acid Aminotransferase, subunit A, domain 2"/>
    <property type="match status" value="1"/>
</dbReference>
<comment type="similarity">
    <text evidence="6 17">Belongs to the class-IV pyridoxal-phosphate-dependent aminotransferase family.</text>
</comment>
<dbReference type="EC" id="2.6.1.42" evidence="7 19"/>
<evidence type="ECO:0000256" key="6">
    <source>
        <dbReference type="ARBA" id="ARBA00009320"/>
    </source>
</evidence>
<evidence type="ECO:0000256" key="2">
    <source>
        <dbReference type="ARBA" id="ARBA00003109"/>
    </source>
</evidence>
<dbReference type="Pfam" id="PF01063">
    <property type="entry name" value="Aminotran_4"/>
    <property type="match status" value="1"/>
</dbReference>
<evidence type="ECO:0000256" key="9">
    <source>
        <dbReference type="ARBA" id="ARBA00022576"/>
    </source>
</evidence>